<evidence type="ECO:0000313" key="7">
    <source>
        <dbReference type="EMBL" id="QLY40094.1"/>
    </source>
</evidence>
<evidence type="ECO:0000256" key="6">
    <source>
        <dbReference type="SAM" id="Phobius"/>
    </source>
</evidence>
<gene>
    <name evidence="7" type="ORF">HF295_04140</name>
</gene>
<dbReference type="AlphaFoldDB" id="A0A7L6N6G6"/>
<dbReference type="KEGG" id="tbk:HF295_04140"/>
<keyword evidence="3 6" id="KW-0812">Transmembrane</keyword>
<evidence type="ECO:0000256" key="1">
    <source>
        <dbReference type="ARBA" id="ARBA00004651"/>
    </source>
</evidence>
<dbReference type="InterPro" id="IPR043428">
    <property type="entry name" value="LivM-like"/>
</dbReference>
<protein>
    <submittedName>
        <fullName evidence="7">Branched-chain amino acid ABC transporter permease</fullName>
    </submittedName>
</protein>
<dbReference type="PANTHER" id="PTHR30482">
    <property type="entry name" value="HIGH-AFFINITY BRANCHED-CHAIN AMINO ACID TRANSPORT SYSTEM PERMEASE"/>
    <property type="match status" value="1"/>
</dbReference>
<proteinExistence type="predicted"/>
<dbReference type="CDD" id="cd06581">
    <property type="entry name" value="TM_PBP1_LivM_like"/>
    <property type="match status" value="1"/>
</dbReference>
<reference evidence="7 8" key="1">
    <citation type="submission" date="2020-04" db="EMBL/GenBank/DDBJ databases">
        <authorList>
            <person name="Zheng R.K."/>
            <person name="Sun C.M."/>
        </authorList>
    </citation>
    <scope>NUCLEOTIDE SEQUENCE [LARGE SCALE GENOMIC DNA]</scope>
    <source>
        <strain evidence="8">zrk29</strain>
    </source>
</reference>
<dbReference type="Pfam" id="PF02653">
    <property type="entry name" value="BPD_transp_2"/>
    <property type="match status" value="1"/>
</dbReference>
<evidence type="ECO:0000256" key="2">
    <source>
        <dbReference type="ARBA" id="ARBA00022475"/>
    </source>
</evidence>
<name>A0A7L6N6G6_9MOLU</name>
<feature type="transmembrane region" description="Helical" evidence="6">
    <location>
        <begin position="187"/>
        <end position="207"/>
    </location>
</feature>
<feature type="transmembrane region" description="Helical" evidence="6">
    <location>
        <begin position="269"/>
        <end position="297"/>
    </location>
</feature>
<feature type="transmembrane region" description="Helical" evidence="6">
    <location>
        <begin position="62"/>
        <end position="91"/>
    </location>
</feature>
<evidence type="ECO:0000256" key="4">
    <source>
        <dbReference type="ARBA" id="ARBA00022989"/>
    </source>
</evidence>
<dbReference type="PANTHER" id="PTHR30482:SF10">
    <property type="entry name" value="HIGH-AFFINITY BRANCHED-CHAIN AMINO ACID TRANSPORT PROTEIN BRAE"/>
    <property type="match status" value="1"/>
</dbReference>
<keyword evidence="5 6" id="KW-0472">Membrane</keyword>
<keyword evidence="4 6" id="KW-1133">Transmembrane helix</keyword>
<evidence type="ECO:0000256" key="5">
    <source>
        <dbReference type="ARBA" id="ARBA00023136"/>
    </source>
</evidence>
<evidence type="ECO:0000313" key="8">
    <source>
        <dbReference type="Proteomes" id="UP000512167"/>
    </source>
</evidence>
<feature type="transmembrane region" description="Helical" evidence="6">
    <location>
        <begin position="237"/>
        <end position="257"/>
    </location>
</feature>
<sequence length="361" mass="39872">MDKQEKQLNFSNFIIKSKEVILKVLSMPQVHYILVGILLLYIGRSIVNGPKAPNINFMAEVLIYTIAALGLNLLLGFSGLVSLSTAAFIGVTTNGMNLLINTFEYSFILSAIIMIIISALFGLLIGFLSLQMEGIYLAIATLFVGYILTQFFTATEIFNNGRSVRIGAVNLYGDVVLNNILPADRIVLYNIVVVMLVLMFIITHHIIKSPTGRALMAISRSQHAAQAMGIKVKKYRIMAFVIATIFASVAGISHVIFSQTTGTADKWGLNLSLLILAVVVIGGMKSVLGMLLGAFIIFGVPSLYLQDLEWFKGVESIMTGLLLVLVIIFYPYGLAHIYYDIKKIYYKIKTRIKARLVKNNE</sequence>
<dbReference type="EMBL" id="CP051151">
    <property type="protein sequence ID" value="QLY40094.1"/>
    <property type="molecule type" value="Genomic_DNA"/>
</dbReference>
<feature type="transmembrane region" description="Helical" evidence="6">
    <location>
        <begin position="20"/>
        <end position="42"/>
    </location>
</feature>
<feature type="transmembrane region" description="Helical" evidence="6">
    <location>
        <begin position="317"/>
        <end position="339"/>
    </location>
</feature>
<organism evidence="7 8">
    <name type="scientific">Hujiaoplasma nucleasis</name>
    <dbReference type="NCBI Taxonomy" id="2725268"/>
    <lineage>
        <taxon>Bacteria</taxon>
        <taxon>Bacillati</taxon>
        <taxon>Mycoplasmatota</taxon>
        <taxon>Mollicutes</taxon>
        <taxon>Candidatus Izemoplasmatales</taxon>
        <taxon>Hujiaoplasmataceae</taxon>
        <taxon>Hujiaoplasma</taxon>
    </lineage>
</organism>
<feature type="transmembrane region" description="Helical" evidence="6">
    <location>
        <begin position="134"/>
        <end position="155"/>
    </location>
</feature>
<keyword evidence="8" id="KW-1185">Reference proteome</keyword>
<comment type="subcellular location">
    <subcellularLocation>
        <location evidence="1">Cell membrane</location>
        <topology evidence="1">Multi-pass membrane protein</topology>
    </subcellularLocation>
</comment>
<dbReference type="InterPro" id="IPR001851">
    <property type="entry name" value="ABC_transp_permease"/>
</dbReference>
<dbReference type="GO" id="GO:0005886">
    <property type="term" value="C:plasma membrane"/>
    <property type="evidence" value="ECO:0007669"/>
    <property type="project" value="UniProtKB-SubCell"/>
</dbReference>
<keyword evidence="2" id="KW-1003">Cell membrane</keyword>
<dbReference type="Proteomes" id="UP000512167">
    <property type="component" value="Chromosome"/>
</dbReference>
<dbReference type="RefSeq" id="WP_312032592.1">
    <property type="nucleotide sequence ID" value="NZ_CP051151.1"/>
</dbReference>
<accession>A0A7L6N6G6</accession>
<feature type="transmembrane region" description="Helical" evidence="6">
    <location>
        <begin position="103"/>
        <end position="128"/>
    </location>
</feature>
<dbReference type="GO" id="GO:0015658">
    <property type="term" value="F:branched-chain amino acid transmembrane transporter activity"/>
    <property type="evidence" value="ECO:0007669"/>
    <property type="project" value="InterPro"/>
</dbReference>
<evidence type="ECO:0000256" key="3">
    <source>
        <dbReference type="ARBA" id="ARBA00022692"/>
    </source>
</evidence>